<feature type="transmembrane region" description="Helical" evidence="2">
    <location>
        <begin position="603"/>
        <end position="625"/>
    </location>
</feature>
<organism evidence="3 4">
    <name type="scientific">Alternaria tenuissima</name>
    <dbReference type="NCBI Taxonomy" id="119927"/>
    <lineage>
        <taxon>Eukaryota</taxon>
        <taxon>Fungi</taxon>
        <taxon>Dikarya</taxon>
        <taxon>Ascomycota</taxon>
        <taxon>Pezizomycotina</taxon>
        <taxon>Dothideomycetes</taxon>
        <taxon>Pleosporomycetidae</taxon>
        <taxon>Pleosporales</taxon>
        <taxon>Pleosporineae</taxon>
        <taxon>Pleosporaceae</taxon>
        <taxon>Alternaria</taxon>
        <taxon>Alternaria sect. Alternaria</taxon>
        <taxon>Alternaria alternata complex</taxon>
    </lineage>
</organism>
<sequence>MTTNFDCYDHSTFLLRSQNQSESELHDLTHSRSQPSPLESDARSSISHSTSTISAPYTHMQILQPPVENGRTSLEETLSNHLAESIHSTIAASQPLPSSGKAFRYLAHVWKWELFTWLLGTVGLLANITLLMRFNGVQQRYWNSDVQITAFVAALAQLSQSALLVPIASSIGQSKWEWLQKERRAADIEKFDLASRGPDGALRLLWHLKLRPHLVSLGALSTVMMLAFPTFVQQSVAVNTRRVESHIGSPTYIKRAGRVSATGLQSFSFDDDMSNSVAIFQALVTEYINPANVTGHCATDFCTWEPYTTLSICVTTEDISESLEPGSTINNNATSVPRPLGHDHAVSVEPGTTLYAYTQSVGDLYDHWPPPVDDIPISLPDFPNLYLVFYDPCKENVQGEQQPFDAQEITRWTAIRAAFRPCVQIYNTTYDSSWQSTTMASPESLQWHLTKSLSFCTQVSSSNDELCISSSLLYSISESLRTTYGFSGKREVVEGWQGSFTVQEDLGSNSPAWSSTLLQDIRSNLSNTDECNKEAFERFDHRMQNIAASASIEIRNSEDSSDSMVEGTAWVTRKQMSRLPNFWALNTSANSFIPSEPTIDVNFTWLTMPIMLYLGLTAFFFTTMVRTGTAPPWKSSPLALLKCADPNNRMATAKQFKLFAESTNVRLEDNGETWHLVNTTHFDSLSADKGHTPKTIGQKRWWIV</sequence>
<proteinExistence type="predicted"/>
<dbReference type="PANTHER" id="PTHR35394">
    <property type="entry name" value="DUF3176 DOMAIN-CONTAINING PROTEIN"/>
    <property type="match status" value="1"/>
</dbReference>
<keyword evidence="2" id="KW-0812">Transmembrane</keyword>
<dbReference type="Proteomes" id="UP000292402">
    <property type="component" value="Unassembled WGS sequence"/>
</dbReference>
<reference evidence="4" key="1">
    <citation type="journal article" date="2019" name="bioRxiv">
        <title>Genomics, evolutionary history and diagnostics of the Alternaria alternata species group including apple and Asian pear pathotypes.</title>
        <authorList>
            <person name="Armitage A.D."/>
            <person name="Cockerton H.M."/>
            <person name="Sreenivasaprasad S."/>
            <person name="Woodhall J.W."/>
            <person name="Lane C.R."/>
            <person name="Harrison R.J."/>
            <person name="Clarkson J.P."/>
        </authorList>
    </citation>
    <scope>NUCLEOTIDE SEQUENCE [LARGE SCALE GENOMIC DNA]</scope>
    <source>
        <strain evidence="4">FERA 1082</strain>
    </source>
</reference>
<name>A0A4Q4MCY6_9PLEO</name>
<comment type="caution">
    <text evidence="3">The sequence shown here is derived from an EMBL/GenBank/DDBJ whole genome shotgun (WGS) entry which is preliminary data.</text>
</comment>
<feature type="region of interest" description="Disordered" evidence="1">
    <location>
        <begin position="23"/>
        <end position="45"/>
    </location>
</feature>
<keyword evidence="2" id="KW-0472">Membrane</keyword>
<feature type="transmembrane region" description="Helical" evidence="2">
    <location>
        <begin position="114"/>
        <end position="134"/>
    </location>
</feature>
<evidence type="ECO:0000256" key="2">
    <source>
        <dbReference type="SAM" id="Phobius"/>
    </source>
</evidence>
<dbReference type="Pfam" id="PF11374">
    <property type="entry name" value="DUF3176"/>
    <property type="match status" value="1"/>
</dbReference>
<gene>
    <name evidence="3" type="ORF">AA0114_g7568</name>
</gene>
<evidence type="ECO:0000313" key="4">
    <source>
        <dbReference type="Proteomes" id="UP000292402"/>
    </source>
</evidence>
<accession>A0A4Q4MCY6</accession>
<evidence type="ECO:0000313" key="3">
    <source>
        <dbReference type="EMBL" id="RYN47598.1"/>
    </source>
</evidence>
<dbReference type="InterPro" id="IPR021514">
    <property type="entry name" value="DUF3176"/>
</dbReference>
<keyword evidence="2" id="KW-1133">Transmembrane helix</keyword>
<dbReference type="AlphaFoldDB" id="A0A4Q4MCY6"/>
<dbReference type="PANTHER" id="PTHR35394:SF5">
    <property type="entry name" value="DUF3176 DOMAIN-CONTAINING PROTEIN"/>
    <property type="match status" value="1"/>
</dbReference>
<protein>
    <submittedName>
        <fullName evidence="3">Uncharacterized protein</fullName>
    </submittedName>
</protein>
<evidence type="ECO:0000256" key="1">
    <source>
        <dbReference type="SAM" id="MobiDB-lite"/>
    </source>
</evidence>
<dbReference type="EMBL" id="PDXA01000025">
    <property type="protein sequence ID" value="RYN47598.1"/>
    <property type="molecule type" value="Genomic_DNA"/>
</dbReference>